<dbReference type="STRING" id="1914305.BLW93_04825"/>
<dbReference type="EMBL" id="MOEN01000014">
    <property type="protein sequence ID" value="OMH40536.1"/>
    <property type="molecule type" value="Genomic_DNA"/>
</dbReference>
<dbReference type="NCBIfam" id="TIGR00481">
    <property type="entry name" value="YbhB/YbcL family Raf kinase inhibitor-like protein"/>
    <property type="match status" value="1"/>
</dbReference>
<dbReference type="PANTHER" id="PTHR30289:SF1">
    <property type="entry name" value="PEBP (PHOSPHATIDYLETHANOLAMINE-BINDING PROTEIN) FAMILY PROTEIN"/>
    <property type="match status" value="1"/>
</dbReference>
<organism evidence="1 2">
    <name type="scientific">Desulfurobacterium indicum</name>
    <dbReference type="NCBI Taxonomy" id="1914305"/>
    <lineage>
        <taxon>Bacteria</taxon>
        <taxon>Pseudomonadati</taxon>
        <taxon>Aquificota</taxon>
        <taxon>Aquificia</taxon>
        <taxon>Desulfurobacteriales</taxon>
        <taxon>Desulfurobacteriaceae</taxon>
        <taxon>Desulfurobacterium</taxon>
    </lineage>
</organism>
<dbReference type="Gene3D" id="3.90.280.10">
    <property type="entry name" value="PEBP-like"/>
    <property type="match status" value="1"/>
</dbReference>
<evidence type="ECO:0000313" key="1">
    <source>
        <dbReference type="EMBL" id="OMH40536.1"/>
    </source>
</evidence>
<dbReference type="RefSeq" id="WP_076712976.1">
    <property type="nucleotide sequence ID" value="NZ_MOEN01000014.1"/>
</dbReference>
<dbReference type="OrthoDB" id="9797506at2"/>
<dbReference type="AlphaFoldDB" id="A0A1R1ML96"/>
<gene>
    <name evidence="1" type="ORF">BLW93_04825</name>
</gene>
<dbReference type="InterPro" id="IPR008914">
    <property type="entry name" value="PEBP"/>
</dbReference>
<evidence type="ECO:0000313" key="2">
    <source>
        <dbReference type="Proteomes" id="UP000187408"/>
    </source>
</evidence>
<keyword evidence="2" id="KW-1185">Reference proteome</keyword>
<accession>A0A1R1ML96</accession>
<dbReference type="Pfam" id="PF01161">
    <property type="entry name" value="PBP"/>
    <property type="match status" value="1"/>
</dbReference>
<name>A0A1R1ML96_9BACT</name>
<reference evidence="1 2" key="1">
    <citation type="submission" date="2016-10" db="EMBL/GenBank/DDBJ databases">
        <title>Genome sequence of a sulfur-reducing bacterium Desulfurobacterium indicum K6013.</title>
        <authorList>
            <person name="Cao J."/>
            <person name="Shao Z."/>
            <person name="Alain K."/>
            <person name="Jebbar M."/>
        </authorList>
    </citation>
    <scope>NUCLEOTIDE SEQUENCE [LARGE SCALE GENOMIC DNA]</scope>
    <source>
        <strain evidence="1 2">K6013</strain>
    </source>
</reference>
<sequence length="152" mass="16461">MEIVSPAFGNGEFIPSKYTCDGEDVSPCLFFLNPPETVKSFALIVEDPDAPAGTFTHWVIYDIPGDFEGLPEDVPPAANLEYGIKQGLNDFGRIGYNGPCPPPGKPHRYFFILLALDIESTGLPSGATRSELLRAIDGHVITTAEMVGLYGR</sequence>
<dbReference type="PANTHER" id="PTHR30289">
    <property type="entry name" value="UNCHARACTERIZED PROTEIN YBCL-RELATED"/>
    <property type="match status" value="1"/>
</dbReference>
<dbReference type="CDD" id="cd00865">
    <property type="entry name" value="PEBP_bact_arch"/>
    <property type="match status" value="1"/>
</dbReference>
<dbReference type="InterPro" id="IPR005247">
    <property type="entry name" value="YbhB_YbcL/LppC-like"/>
</dbReference>
<dbReference type="InterPro" id="IPR036610">
    <property type="entry name" value="PEBP-like_sf"/>
</dbReference>
<dbReference type="Proteomes" id="UP000187408">
    <property type="component" value="Unassembled WGS sequence"/>
</dbReference>
<comment type="caution">
    <text evidence="1">The sequence shown here is derived from an EMBL/GenBank/DDBJ whole genome shotgun (WGS) entry which is preliminary data.</text>
</comment>
<proteinExistence type="predicted"/>
<protein>
    <submittedName>
        <fullName evidence="1">Phosphatidylethanolamine-binding protein</fullName>
    </submittedName>
</protein>
<dbReference type="SUPFAM" id="SSF49777">
    <property type="entry name" value="PEBP-like"/>
    <property type="match status" value="1"/>
</dbReference>